<dbReference type="InterPro" id="IPR050266">
    <property type="entry name" value="AB_hydrolase_sf"/>
</dbReference>
<evidence type="ECO:0000313" key="3">
    <source>
        <dbReference type="Proteomes" id="UP000653578"/>
    </source>
</evidence>
<proteinExistence type="predicted"/>
<keyword evidence="3" id="KW-1185">Reference proteome</keyword>
<dbReference type="SUPFAM" id="SSF53474">
    <property type="entry name" value="alpha/beta-Hydrolases"/>
    <property type="match status" value="1"/>
</dbReference>
<dbReference type="Pfam" id="PF12697">
    <property type="entry name" value="Abhydrolase_6"/>
    <property type="match status" value="1"/>
</dbReference>
<protein>
    <submittedName>
        <fullName evidence="2">Alpha/beta fold hydrolase</fullName>
    </submittedName>
</protein>
<keyword evidence="2" id="KW-0378">Hydrolase</keyword>
<comment type="caution">
    <text evidence="2">The sequence shown here is derived from an EMBL/GenBank/DDBJ whole genome shotgun (WGS) entry which is preliminary data.</text>
</comment>
<feature type="domain" description="AB hydrolase-1" evidence="1">
    <location>
        <begin position="38"/>
        <end position="275"/>
    </location>
</feature>
<evidence type="ECO:0000313" key="2">
    <source>
        <dbReference type="EMBL" id="NOU67806.1"/>
    </source>
</evidence>
<accession>A0ABX1XI98</accession>
<name>A0ABX1XI98_9BACL</name>
<evidence type="ECO:0000259" key="1">
    <source>
        <dbReference type="Pfam" id="PF12697"/>
    </source>
</evidence>
<dbReference type="InterPro" id="IPR000073">
    <property type="entry name" value="AB_hydrolase_1"/>
</dbReference>
<sequence length="288" mass="32534">MSNSKNFSNIQGFFHQHEVLSSDRTRIGFKSIGKGPGIILVHAALRDSNDYIRLAIALSHSFTVHLMDRRGRGLSGSQGLEYAMNKECEDVQAIRQATGADYLIGHSYGGLVSLELARMDASFTKVALYEPGVVINPMDDAWMLRYEQAMLKNDERDAFAHFVRGMGHTPLTRLPYWYAKLILRLMVRGDHWRKTAQLLPQNLLEHREVQRLSSSYQNYNSIHADVLLIQGGKSSDYTKEMMNELNRTIARSTLETVNNLDHFGPENDGGPDQVAKLLTTFFLISEGD</sequence>
<dbReference type="InterPro" id="IPR029058">
    <property type="entry name" value="AB_hydrolase_fold"/>
</dbReference>
<organism evidence="2 3">
    <name type="scientific">Paenibacillus plantarum</name>
    <dbReference type="NCBI Taxonomy" id="2654975"/>
    <lineage>
        <taxon>Bacteria</taxon>
        <taxon>Bacillati</taxon>
        <taxon>Bacillota</taxon>
        <taxon>Bacilli</taxon>
        <taxon>Bacillales</taxon>
        <taxon>Paenibacillaceae</taxon>
        <taxon>Paenibacillus</taxon>
    </lineage>
</organism>
<dbReference type="GO" id="GO:0016787">
    <property type="term" value="F:hydrolase activity"/>
    <property type="evidence" value="ECO:0007669"/>
    <property type="project" value="UniProtKB-KW"/>
</dbReference>
<gene>
    <name evidence="2" type="ORF">GC096_27655</name>
</gene>
<dbReference type="Gene3D" id="3.40.50.1820">
    <property type="entry name" value="alpha/beta hydrolase"/>
    <property type="match status" value="1"/>
</dbReference>
<dbReference type="EMBL" id="WHNY01000074">
    <property type="protein sequence ID" value="NOU67806.1"/>
    <property type="molecule type" value="Genomic_DNA"/>
</dbReference>
<dbReference type="PANTHER" id="PTHR43798:SF33">
    <property type="entry name" value="HYDROLASE, PUTATIVE (AFU_ORTHOLOGUE AFUA_2G14860)-RELATED"/>
    <property type="match status" value="1"/>
</dbReference>
<dbReference type="PANTHER" id="PTHR43798">
    <property type="entry name" value="MONOACYLGLYCEROL LIPASE"/>
    <property type="match status" value="1"/>
</dbReference>
<reference evidence="2 3" key="1">
    <citation type="submission" date="2019-10" db="EMBL/GenBank/DDBJ databases">
        <title>Description of Paenibacillus humi sp. nov.</title>
        <authorList>
            <person name="Carlier A."/>
            <person name="Qi S."/>
        </authorList>
    </citation>
    <scope>NUCLEOTIDE SEQUENCE [LARGE SCALE GENOMIC DNA]</scope>
    <source>
        <strain evidence="2 3">LMG 31461</strain>
    </source>
</reference>
<dbReference type="RefSeq" id="WP_171634763.1">
    <property type="nucleotide sequence ID" value="NZ_WHNY01000074.1"/>
</dbReference>
<dbReference type="Proteomes" id="UP000653578">
    <property type="component" value="Unassembled WGS sequence"/>
</dbReference>